<dbReference type="GO" id="GO:0006351">
    <property type="term" value="P:DNA-templated transcription"/>
    <property type="evidence" value="ECO:0007669"/>
    <property type="project" value="InterPro"/>
</dbReference>
<dbReference type="Pfam" id="PF04082">
    <property type="entry name" value="Fungal_trans"/>
    <property type="match status" value="1"/>
</dbReference>
<evidence type="ECO:0000313" key="4">
    <source>
        <dbReference type="EMBL" id="CAH0027766.1"/>
    </source>
</evidence>
<name>A0A9N9VQ55_9HYPO</name>
<evidence type="ECO:0000313" key="5">
    <source>
        <dbReference type="Proteomes" id="UP000696573"/>
    </source>
</evidence>
<evidence type="ECO:0000256" key="2">
    <source>
        <dbReference type="SAM" id="MobiDB-lite"/>
    </source>
</evidence>
<dbReference type="InterPro" id="IPR007219">
    <property type="entry name" value="XnlR_reg_dom"/>
</dbReference>
<feature type="compositionally biased region" description="Polar residues" evidence="2">
    <location>
        <begin position="84"/>
        <end position="109"/>
    </location>
</feature>
<dbReference type="PANTHER" id="PTHR47425:SF3">
    <property type="entry name" value="ZN(II)2CYS6 TRANSCRIPTION FACTOR (EUROFUNG)"/>
    <property type="match status" value="1"/>
</dbReference>
<dbReference type="Proteomes" id="UP000696573">
    <property type="component" value="Unassembled WGS sequence"/>
</dbReference>
<dbReference type="GO" id="GO:0000981">
    <property type="term" value="F:DNA-binding transcription factor activity, RNA polymerase II-specific"/>
    <property type="evidence" value="ECO:0007669"/>
    <property type="project" value="InterPro"/>
</dbReference>
<dbReference type="Pfam" id="PF00172">
    <property type="entry name" value="Zn_clus"/>
    <property type="match status" value="1"/>
</dbReference>
<evidence type="ECO:0000259" key="3">
    <source>
        <dbReference type="PROSITE" id="PS50048"/>
    </source>
</evidence>
<dbReference type="EMBL" id="CABFNQ020000730">
    <property type="protein sequence ID" value="CAH0027766.1"/>
    <property type="molecule type" value="Genomic_DNA"/>
</dbReference>
<sequence length="662" mass="74041">MDTSAADSEPQRASKLRKRALKINRTCVPCRTRKIKCDAAMVGLPCGSCSARQCMNDCVLPTRKTRTKLVRCYKTSDTCRKSINNPAALNSNTPDELHQSNQAQHSANADSPDYGSPHQTEPDLLYINILNDAVKASAASSPIHSASDAPYRSELQPSLTPRNCCWARLPQLDDIDNEYLAKKGVFDLPSQHHLDALVKAYFDHVHPFLPVINRAEFIRGYESGDCSLFLLRVMLTPASLHASVDVLSACGFSSCSAAQASFFAKANLLHDLVGDDDPLVMLQGSIILCTVILDHPTSRDFGYWFHNAINLATKLNLHDSYVPLSWAMPPVLCIKRIKIDNKALYSCVRESKPRRVLKLYRRMWRQRLLGNTPEIKPRTEDDWEADDLSAASSSGLLSAVTPQQKALPIVHCELSLIFGQCLSDMMNKPEQDPRLIMHSLDAWRKSLAAKMHVSEDTGTDVYYLNIQAMSYRFECVLYRLMRRVWQQSQHTDRGEWVKVRLRSAILELDTIAMRVFSSGTLRNFPMSFITTLAALLALHIESALDPTETDLIRSMAGISISQIMIILNHGKEIPALKRALPVFGEVLARKQLSLISLGSLHQEPIQPQSQDNAIDAYTSPRGQMGADSSQVEPPVNNLSPDMDFLGFDFLDEWQVGDLEFTN</sequence>
<dbReference type="GO" id="GO:0003677">
    <property type="term" value="F:DNA binding"/>
    <property type="evidence" value="ECO:0007669"/>
    <property type="project" value="InterPro"/>
</dbReference>
<dbReference type="InterPro" id="IPR052761">
    <property type="entry name" value="Fungal_Detox/Toxin_TFs"/>
</dbReference>
<dbReference type="PANTHER" id="PTHR47425">
    <property type="entry name" value="FARB-RELATED"/>
    <property type="match status" value="1"/>
</dbReference>
<protein>
    <recommendedName>
        <fullName evidence="3">Zn(2)-C6 fungal-type domain-containing protein</fullName>
    </recommendedName>
</protein>
<dbReference type="PROSITE" id="PS50048">
    <property type="entry name" value="ZN2_CY6_FUNGAL_2"/>
    <property type="match status" value="1"/>
</dbReference>
<dbReference type="PROSITE" id="PS00463">
    <property type="entry name" value="ZN2_CY6_FUNGAL_1"/>
    <property type="match status" value="1"/>
</dbReference>
<feature type="domain" description="Zn(2)-C6 fungal-type" evidence="3">
    <location>
        <begin position="26"/>
        <end position="60"/>
    </location>
</feature>
<dbReference type="CDD" id="cd00067">
    <property type="entry name" value="GAL4"/>
    <property type="match status" value="1"/>
</dbReference>
<dbReference type="GO" id="GO:0008270">
    <property type="term" value="F:zinc ion binding"/>
    <property type="evidence" value="ECO:0007669"/>
    <property type="project" value="InterPro"/>
</dbReference>
<dbReference type="AlphaFoldDB" id="A0A9N9VQ55"/>
<feature type="region of interest" description="Disordered" evidence="2">
    <location>
        <begin position="84"/>
        <end position="117"/>
    </location>
</feature>
<proteinExistence type="predicted"/>
<evidence type="ECO:0000256" key="1">
    <source>
        <dbReference type="ARBA" id="ARBA00023242"/>
    </source>
</evidence>
<reference evidence="4" key="1">
    <citation type="submission" date="2021-10" db="EMBL/GenBank/DDBJ databases">
        <authorList>
            <person name="Piombo E."/>
        </authorList>
    </citation>
    <scope>NUCLEOTIDE SEQUENCE</scope>
</reference>
<comment type="caution">
    <text evidence="4">The sequence shown here is derived from an EMBL/GenBank/DDBJ whole genome shotgun (WGS) entry which is preliminary data.</text>
</comment>
<keyword evidence="5" id="KW-1185">Reference proteome</keyword>
<keyword evidence="1" id="KW-0539">Nucleus</keyword>
<feature type="region of interest" description="Disordered" evidence="2">
    <location>
        <begin position="606"/>
        <end position="632"/>
    </location>
</feature>
<dbReference type="OrthoDB" id="5121955at2759"/>
<dbReference type="SMART" id="SM00066">
    <property type="entry name" value="GAL4"/>
    <property type="match status" value="1"/>
</dbReference>
<gene>
    <name evidence="4" type="ORF">CRHIZ90672A_00001733</name>
</gene>
<accession>A0A9N9VQ55</accession>
<dbReference type="CDD" id="cd12148">
    <property type="entry name" value="fungal_TF_MHR"/>
    <property type="match status" value="1"/>
</dbReference>
<dbReference type="InterPro" id="IPR001138">
    <property type="entry name" value="Zn2Cys6_DnaBD"/>
</dbReference>
<organism evidence="4 5">
    <name type="scientific">Clonostachys rhizophaga</name>
    <dbReference type="NCBI Taxonomy" id="160324"/>
    <lineage>
        <taxon>Eukaryota</taxon>
        <taxon>Fungi</taxon>
        <taxon>Dikarya</taxon>
        <taxon>Ascomycota</taxon>
        <taxon>Pezizomycotina</taxon>
        <taxon>Sordariomycetes</taxon>
        <taxon>Hypocreomycetidae</taxon>
        <taxon>Hypocreales</taxon>
        <taxon>Bionectriaceae</taxon>
        <taxon>Clonostachys</taxon>
    </lineage>
</organism>